<dbReference type="EMBL" id="CAXLJM020000007">
    <property type="protein sequence ID" value="CAL8072246.1"/>
    <property type="molecule type" value="Genomic_DNA"/>
</dbReference>
<organism evidence="1 2">
    <name type="scientific">Orchesella dallaii</name>
    <dbReference type="NCBI Taxonomy" id="48710"/>
    <lineage>
        <taxon>Eukaryota</taxon>
        <taxon>Metazoa</taxon>
        <taxon>Ecdysozoa</taxon>
        <taxon>Arthropoda</taxon>
        <taxon>Hexapoda</taxon>
        <taxon>Collembola</taxon>
        <taxon>Entomobryomorpha</taxon>
        <taxon>Entomobryoidea</taxon>
        <taxon>Orchesellidae</taxon>
        <taxon>Orchesellinae</taxon>
        <taxon>Orchesella</taxon>
    </lineage>
</organism>
<keyword evidence="2" id="KW-1185">Reference proteome</keyword>
<accession>A0ABP1PQQ9</accession>
<gene>
    <name evidence="1" type="ORF">ODALV1_LOCUS2078</name>
</gene>
<sequence>MRKLKKPPQQMALAIPRQEVFNIEGLPVELKHEILKKLKTEFLEKICAPVSIHWSGMVGDIISQRAIKVDRIVPTFLRPELESRLPPDQRNNPVQLLKLYERSMLRHKIDITSVLISSDILNPRKGIISKVRQIRHCDCPVLDECIIRAIHLLPAFNLFIVLASSGLKFFHLVDLDRHLDNNNVGGDVREFTVESGSWFRNLACSEISVYGDEIVAQETSKILLLIKVTSCDTENRKVYLQRIRNIYLPLWSRCLCLLTDKILILYTTGVIGIWDRKLDELFISQGPIENQRDSQAQHLIRMFRISTLVFIKTQPNENYRWYVVDTNDPNVDIHILEMPELVTSAFLHAEPQWECTEVYYFEFWCNCLIVHCQVQSLITAGRTENRLLIKRTKRYPSLEDFEGDPSLAVKRSILCDFDCRTKSIVLNGTVMPPFLPPSLQPWQLDPLVSEPIPVADMISIEWDRRRRRRLKTYRIRISNLPVKHSAARR</sequence>
<evidence type="ECO:0000313" key="2">
    <source>
        <dbReference type="Proteomes" id="UP001642540"/>
    </source>
</evidence>
<comment type="caution">
    <text evidence="1">The sequence shown here is derived from an EMBL/GenBank/DDBJ whole genome shotgun (WGS) entry which is preliminary data.</text>
</comment>
<reference evidence="1 2" key="1">
    <citation type="submission" date="2024-08" db="EMBL/GenBank/DDBJ databases">
        <authorList>
            <person name="Cucini C."/>
            <person name="Frati F."/>
        </authorList>
    </citation>
    <scope>NUCLEOTIDE SEQUENCE [LARGE SCALE GENOMIC DNA]</scope>
</reference>
<evidence type="ECO:0000313" key="1">
    <source>
        <dbReference type="EMBL" id="CAL8072246.1"/>
    </source>
</evidence>
<name>A0ABP1PQQ9_9HEXA</name>
<dbReference type="Proteomes" id="UP001642540">
    <property type="component" value="Unassembled WGS sequence"/>
</dbReference>
<evidence type="ECO:0008006" key="3">
    <source>
        <dbReference type="Google" id="ProtNLM"/>
    </source>
</evidence>
<proteinExistence type="predicted"/>
<protein>
    <recommendedName>
        <fullName evidence="3">F-box domain-containing protein</fullName>
    </recommendedName>
</protein>